<organism evidence="12 13">
    <name type="scientific">Fraxinus pennsylvanica</name>
    <dbReference type="NCBI Taxonomy" id="56036"/>
    <lineage>
        <taxon>Eukaryota</taxon>
        <taxon>Viridiplantae</taxon>
        <taxon>Streptophyta</taxon>
        <taxon>Embryophyta</taxon>
        <taxon>Tracheophyta</taxon>
        <taxon>Spermatophyta</taxon>
        <taxon>Magnoliopsida</taxon>
        <taxon>eudicotyledons</taxon>
        <taxon>Gunneridae</taxon>
        <taxon>Pentapetalae</taxon>
        <taxon>asterids</taxon>
        <taxon>lamiids</taxon>
        <taxon>Lamiales</taxon>
        <taxon>Oleaceae</taxon>
        <taxon>Oleeae</taxon>
        <taxon>Fraxinus</taxon>
    </lineage>
</organism>
<dbReference type="InterPro" id="IPR044861">
    <property type="entry name" value="IPNS-like_FE2OG_OXY"/>
</dbReference>
<name>A0AAD1YQQ8_9LAMI</name>
<dbReference type="GO" id="GO:0002238">
    <property type="term" value="P:response to molecule of fungal origin"/>
    <property type="evidence" value="ECO:0007669"/>
    <property type="project" value="UniProtKB-ARBA"/>
</dbReference>
<keyword evidence="3 10" id="KW-0479">Metal-binding</keyword>
<accession>A0AAD1YQQ8</accession>
<evidence type="ECO:0000256" key="5">
    <source>
        <dbReference type="ARBA" id="ARBA00023002"/>
    </source>
</evidence>
<evidence type="ECO:0000256" key="4">
    <source>
        <dbReference type="ARBA" id="ARBA00022964"/>
    </source>
</evidence>
<dbReference type="Pfam" id="PF14226">
    <property type="entry name" value="DIOX_N"/>
    <property type="match status" value="1"/>
</dbReference>
<protein>
    <recommendedName>
        <fullName evidence="9">gibberellin 3beta-dioxygenase</fullName>
        <ecNumber evidence="9">1.14.11.15</ecNumber>
    </recommendedName>
</protein>
<dbReference type="SUPFAM" id="SSF51197">
    <property type="entry name" value="Clavaminate synthase-like"/>
    <property type="match status" value="1"/>
</dbReference>
<evidence type="ECO:0000256" key="7">
    <source>
        <dbReference type="ARBA" id="ARBA00037909"/>
    </source>
</evidence>
<keyword evidence="4" id="KW-0223">Dioxygenase</keyword>
<evidence type="ECO:0000256" key="6">
    <source>
        <dbReference type="ARBA" id="ARBA00023004"/>
    </source>
</evidence>
<dbReference type="GO" id="GO:0009686">
    <property type="term" value="P:gibberellin biosynthetic process"/>
    <property type="evidence" value="ECO:0007669"/>
    <property type="project" value="UniProtKB-ARBA"/>
</dbReference>
<evidence type="ECO:0000313" key="12">
    <source>
        <dbReference type="EMBL" id="CAI9755627.1"/>
    </source>
</evidence>
<dbReference type="GO" id="GO:0046872">
    <property type="term" value="F:metal ion binding"/>
    <property type="evidence" value="ECO:0007669"/>
    <property type="project" value="UniProtKB-KW"/>
</dbReference>
<evidence type="ECO:0000256" key="9">
    <source>
        <dbReference type="ARBA" id="ARBA00066695"/>
    </source>
</evidence>
<sequence>MATLSEAYRDNPIDLQHIIPLDFDSVHELPDSHTWSDHVNNLYLEKYTYLKHTPMDEESSVPIIDLSAPNVVELVGNACETWGMFHVVNHGVSSILVDDVESHAQQLFSLPTQHKLKALRAPDGATGYGVARISPFFSKLMWHEGFTIMGSIVEHAKELWPHDYEDFCNVMDNYQKKMKSLAYQIMLLILKFLDITKEGEEEMISTSSIYECEGALQLNSYPCCPDPNRAIGLAPHTDSLLLTILHQSETKGLQIHRNGVGWVAVPPVSGALVVNIGDLFHILSNGRFPTVYHRAVPNQDAHRISVAYFYGPPADTIVGPLNKLPCPRYRSLTVKEYISLKNKHLENALSLIKF</sequence>
<dbReference type="GO" id="GO:0016707">
    <property type="term" value="F:gibberellin 3-beta-dioxygenase activity"/>
    <property type="evidence" value="ECO:0007669"/>
    <property type="project" value="UniProtKB-EC"/>
</dbReference>
<comment type="pathway">
    <text evidence="2">Hormone biosynthesis.</text>
</comment>
<dbReference type="Proteomes" id="UP000834106">
    <property type="component" value="Chromosome 2"/>
</dbReference>
<dbReference type="GO" id="GO:0009805">
    <property type="term" value="P:coumarin biosynthetic process"/>
    <property type="evidence" value="ECO:0007669"/>
    <property type="project" value="UniProtKB-ARBA"/>
</dbReference>
<evidence type="ECO:0000259" key="11">
    <source>
        <dbReference type="PROSITE" id="PS51471"/>
    </source>
</evidence>
<feature type="domain" description="Fe2OG dioxygenase" evidence="11">
    <location>
        <begin position="211"/>
        <end position="312"/>
    </location>
</feature>
<dbReference type="InterPro" id="IPR026992">
    <property type="entry name" value="DIOX_N"/>
</dbReference>
<evidence type="ECO:0000256" key="8">
    <source>
        <dbReference type="ARBA" id="ARBA00061560"/>
    </source>
</evidence>
<dbReference type="FunFam" id="2.60.120.330:FF:000013">
    <property type="entry name" value="Gibberellin 3-beta-dioxygenase 1"/>
    <property type="match status" value="1"/>
</dbReference>
<reference evidence="12" key="1">
    <citation type="submission" date="2023-05" db="EMBL/GenBank/DDBJ databases">
        <authorList>
            <person name="Huff M."/>
        </authorList>
    </citation>
    <scope>NUCLEOTIDE SEQUENCE</scope>
</reference>
<comment type="similarity">
    <text evidence="8">Belongs to the iron/ascorbate-dependent oxidoreductase family. GA3OX subfamily.</text>
</comment>
<evidence type="ECO:0000256" key="1">
    <source>
        <dbReference type="ARBA" id="ARBA00001961"/>
    </source>
</evidence>
<dbReference type="Gene3D" id="2.60.120.330">
    <property type="entry name" value="B-lactam Antibiotic, Isopenicillin N Synthase, Chain"/>
    <property type="match status" value="1"/>
</dbReference>
<dbReference type="PANTHER" id="PTHR47990">
    <property type="entry name" value="2-OXOGLUTARATE (2OG) AND FE(II)-DEPENDENT OXYGENASE SUPERFAMILY PROTEIN-RELATED"/>
    <property type="match status" value="1"/>
</dbReference>
<keyword evidence="6 10" id="KW-0408">Iron</keyword>
<dbReference type="EMBL" id="OU503037">
    <property type="protein sequence ID" value="CAI9755627.1"/>
    <property type="molecule type" value="Genomic_DNA"/>
</dbReference>
<evidence type="ECO:0000256" key="2">
    <source>
        <dbReference type="ARBA" id="ARBA00004972"/>
    </source>
</evidence>
<comment type="cofactor">
    <cofactor evidence="1">
        <name>L-ascorbate</name>
        <dbReference type="ChEBI" id="CHEBI:38290"/>
    </cofactor>
</comment>
<comment type="pathway">
    <text evidence="7">Plant hormone biosynthesis; gibberellin biosynthesis.</text>
</comment>
<gene>
    <name evidence="12" type="ORF">FPE_LOCUS3058</name>
</gene>
<dbReference type="Pfam" id="PF03171">
    <property type="entry name" value="2OG-FeII_Oxy"/>
    <property type="match status" value="1"/>
</dbReference>
<dbReference type="EC" id="1.14.11.15" evidence="9"/>
<dbReference type="InterPro" id="IPR027443">
    <property type="entry name" value="IPNS-like_sf"/>
</dbReference>
<evidence type="ECO:0000256" key="10">
    <source>
        <dbReference type="RuleBase" id="RU003682"/>
    </source>
</evidence>
<evidence type="ECO:0000313" key="13">
    <source>
        <dbReference type="Proteomes" id="UP000834106"/>
    </source>
</evidence>
<dbReference type="AlphaFoldDB" id="A0AAD1YQQ8"/>
<keyword evidence="5 10" id="KW-0560">Oxidoreductase</keyword>
<proteinExistence type="inferred from homology"/>
<dbReference type="InterPro" id="IPR050231">
    <property type="entry name" value="Iron_ascorbate_oxido_reductase"/>
</dbReference>
<dbReference type="PROSITE" id="PS51471">
    <property type="entry name" value="FE2OG_OXY"/>
    <property type="match status" value="1"/>
</dbReference>
<dbReference type="InterPro" id="IPR005123">
    <property type="entry name" value="Oxoglu/Fe-dep_dioxygenase_dom"/>
</dbReference>
<evidence type="ECO:0000256" key="3">
    <source>
        <dbReference type="ARBA" id="ARBA00022723"/>
    </source>
</evidence>
<keyword evidence="13" id="KW-1185">Reference proteome</keyword>